<dbReference type="Proteomes" id="UP000500890">
    <property type="component" value="Chromosome"/>
</dbReference>
<evidence type="ECO:0000313" key="10">
    <source>
        <dbReference type="Proteomes" id="UP000500890"/>
    </source>
</evidence>
<evidence type="ECO:0000256" key="3">
    <source>
        <dbReference type="ARBA" id="ARBA00022692"/>
    </source>
</evidence>
<sequence length="102" mass="11633">MKKKLVKSNKDRVVSGVLAGIGEYLNIDPTIIRVLFALTIFFSFWATIIIYILLAIVIPTESGQSRQSASFEGEFSEFEKTTKQGKRPRKEAEKVEDEWSDF</sequence>
<evidence type="ECO:0000256" key="7">
    <source>
        <dbReference type="SAM" id="Phobius"/>
    </source>
</evidence>
<reference evidence="9 10" key="1">
    <citation type="submission" date="2020-03" db="EMBL/GenBank/DDBJ databases">
        <title>Vagococcus sp. nov., isolated from beetles.</title>
        <authorList>
            <person name="Hyun D.-W."/>
            <person name="Bae J.-W."/>
        </authorList>
    </citation>
    <scope>NUCLEOTIDE SEQUENCE [LARGE SCALE GENOMIC DNA]</scope>
    <source>
        <strain evidence="9 10">HDW17A</strain>
    </source>
</reference>
<organism evidence="9 10">
    <name type="scientific">Vagococcus coleopterorum</name>
    <dbReference type="NCBI Taxonomy" id="2714946"/>
    <lineage>
        <taxon>Bacteria</taxon>
        <taxon>Bacillati</taxon>
        <taxon>Bacillota</taxon>
        <taxon>Bacilli</taxon>
        <taxon>Lactobacillales</taxon>
        <taxon>Enterococcaceae</taxon>
        <taxon>Vagococcus</taxon>
    </lineage>
</organism>
<dbReference type="AlphaFoldDB" id="A0A6G8AN94"/>
<keyword evidence="2" id="KW-1003">Cell membrane</keyword>
<dbReference type="InterPro" id="IPR052027">
    <property type="entry name" value="PspC"/>
</dbReference>
<feature type="transmembrane region" description="Helical" evidence="7">
    <location>
        <begin position="34"/>
        <end position="58"/>
    </location>
</feature>
<proteinExistence type="predicted"/>
<dbReference type="PANTHER" id="PTHR33885">
    <property type="entry name" value="PHAGE SHOCK PROTEIN C"/>
    <property type="match status" value="1"/>
</dbReference>
<dbReference type="Pfam" id="PF04024">
    <property type="entry name" value="PspC"/>
    <property type="match status" value="1"/>
</dbReference>
<feature type="domain" description="Phage shock protein PspC N-terminal" evidence="8">
    <location>
        <begin position="3"/>
        <end position="61"/>
    </location>
</feature>
<keyword evidence="3 7" id="KW-0812">Transmembrane</keyword>
<protein>
    <submittedName>
        <fullName evidence="9">PspC domain-containing protein</fullName>
    </submittedName>
</protein>
<dbReference type="RefSeq" id="WP_166007939.1">
    <property type="nucleotide sequence ID" value="NZ_CP049886.1"/>
</dbReference>
<evidence type="ECO:0000256" key="4">
    <source>
        <dbReference type="ARBA" id="ARBA00022989"/>
    </source>
</evidence>
<gene>
    <name evidence="9" type="ORF">G7081_05410</name>
</gene>
<evidence type="ECO:0000256" key="1">
    <source>
        <dbReference type="ARBA" id="ARBA00004162"/>
    </source>
</evidence>
<evidence type="ECO:0000313" key="9">
    <source>
        <dbReference type="EMBL" id="QIL46551.1"/>
    </source>
</evidence>
<keyword evidence="10" id="KW-1185">Reference proteome</keyword>
<dbReference type="KEGG" id="vah:G7081_05410"/>
<dbReference type="GO" id="GO:0005886">
    <property type="term" value="C:plasma membrane"/>
    <property type="evidence" value="ECO:0007669"/>
    <property type="project" value="UniProtKB-SubCell"/>
</dbReference>
<evidence type="ECO:0000256" key="5">
    <source>
        <dbReference type="ARBA" id="ARBA00023136"/>
    </source>
</evidence>
<keyword evidence="5 7" id="KW-0472">Membrane</keyword>
<dbReference type="EMBL" id="CP049886">
    <property type="protein sequence ID" value="QIL46551.1"/>
    <property type="molecule type" value="Genomic_DNA"/>
</dbReference>
<evidence type="ECO:0000259" key="8">
    <source>
        <dbReference type="Pfam" id="PF04024"/>
    </source>
</evidence>
<evidence type="ECO:0000256" key="2">
    <source>
        <dbReference type="ARBA" id="ARBA00022475"/>
    </source>
</evidence>
<feature type="region of interest" description="Disordered" evidence="6">
    <location>
        <begin position="69"/>
        <end position="102"/>
    </location>
</feature>
<accession>A0A6G8AN94</accession>
<dbReference type="InterPro" id="IPR007168">
    <property type="entry name" value="Phageshock_PspC_N"/>
</dbReference>
<keyword evidence="4 7" id="KW-1133">Transmembrane helix</keyword>
<evidence type="ECO:0000256" key="6">
    <source>
        <dbReference type="SAM" id="MobiDB-lite"/>
    </source>
</evidence>
<dbReference type="PANTHER" id="PTHR33885:SF3">
    <property type="entry name" value="PHAGE SHOCK PROTEIN C"/>
    <property type="match status" value="1"/>
</dbReference>
<name>A0A6G8AN94_9ENTE</name>
<comment type="subcellular location">
    <subcellularLocation>
        <location evidence="1">Cell membrane</location>
        <topology evidence="1">Single-pass membrane protein</topology>
    </subcellularLocation>
</comment>